<dbReference type="InterPro" id="IPR041677">
    <property type="entry name" value="DNA2/NAM7_AAA_11"/>
</dbReference>
<dbReference type="InterPro" id="IPR027417">
    <property type="entry name" value="P-loop_NTPase"/>
</dbReference>
<evidence type="ECO:0008006" key="11">
    <source>
        <dbReference type="Google" id="ProtNLM"/>
    </source>
</evidence>
<evidence type="ECO:0000256" key="2">
    <source>
        <dbReference type="ARBA" id="ARBA00022741"/>
    </source>
</evidence>
<evidence type="ECO:0000259" key="6">
    <source>
        <dbReference type="Pfam" id="PF10881"/>
    </source>
</evidence>
<dbReference type="InterPro" id="IPR050534">
    <property type="entry name" value="Coronavir_polyprotein_1ab"/>
</dbReference>
<feature type="domain" description="DNA2/NAM7 helicase-like C-terminal" evidence="8">
    <location>
        <begin position="613"/>
        <end position="789"/>
    </location>
</feature>
<dbReference type="GO" id="GO:0005524">
    <property type="term" value="F:ATP binding"/>
    <property type="evidence" value="ECO:0007669"/>
    <property type="project" value="UniProtKB-KW"/>
</dbReference>
<keyword evidence="3" id="KW-0378">Hydrolase</keyword>
<feature type="domain" description="DNA2/NAM7 helicase helicase" evidence="7">
    <location>
        <begin position="240"/>
        <end position="591"/>
    </location>
</feature>
<comment type="caution">
    <text evidence="9">The sequence shown here is derived from an EMBL/GenBank/DDBJ whole genome shotgun (WGS) entry which is preliminary data.</text>
</comment>
<dbReference type="Pfam" id="PF13087">
    <property type="entry name" value="AAA_12"/>
    <property type="match status" value="1"/>
</dbReference>
<dbReference type="PANTHER" id="PTHR43788">
    <property type="entry name" value="DNA2/NAM7 HELICASE FAMILY MEMBER"/>
    <property type="match status" value="1"/>
</dbReference>
<feature type="domain" description="DUF2726" evidence="6">
    <location>
        <begin position="888"/>
        <end position="967"/>
    </location>
</feature>
<dbReference type="Gene3D" id="3.40.960.10">
    <property type="entry name" value="VSR Endonuclease"/>
    <property type="match status" value="1"/>
</dbReference>
<dbReference type="PANTHER" id="PTHR43788:SF8">
    <property type="entry name" value="DNA-BINDING PROTEIN SMUBP-2"/>
    <property type="match status" value="1"/>
</dbReference>
<dbReference type="EMBL" id="JSXS01000032">
    <property type="protein sequence ID" value="KIL32235.1"/>
    <property type="molecule type" value="Genomic_DNA"/>
</dbReference>
<keyword evidence="5" id="KW-0067">ATP-binding</keyword>
<evidence type="ECO:0000313" key="10">
    <source>
        <dbReference type="Proteomes" id="UP000031970"/>
    </source>
</evidence>
<gene>
    <name evidence="9" type="ORF">B4067_4449</name>
</gene>
<protein>
    <recommendedName>
        <fullName evidence="11">DUF2726 domain-containing protein</fullName>
    </recommendedName>
</protein>
<dbReference type="Pfam" id="PF10881">
    <property type="entry name" value="DUF2726"/>
    <property type="match status" value="1"/>
</dbReference>
<proteinExistence type="inferred from homology"/>
<dbReference type="Gene3D" id="3.40.50.300">
    <property type="entry name" value="P-loop containing nucleotide triphosphate hydrolases"/>
    <property type="match status" value="3"/>
</dbReference>
<accession>A0ABD3ZX82</accession>
<evidence type="ECO:0000313" key="9">
    <source>
        <dbReference type="EMBL" id="KIL32235.1"/>
    </source>
</evidence>
<evidence type="ECO:0000256" key="5">
    <source>
        <dbReference type="ARBA" id="ARBA00022840"/>
    </source>
</evidence>
<dbReference type="InterPro" id="IPR041679">
    <property type="entry name" value="DNA2/NAM7-like_C"/>
</dbReference>
<dbReference type="InterPro" id="IPR047187">
    <property type="entry name" value="SF1_C_Upf1"/>
</dbReference>
<evidence type="ECO:0000259" key="7">
    <source>
        <dbReference type="Pfam" id="PF13086"/>
    </source>
</evidence>
<evidence type="ECO:0000256" key="1">
    <source>
        <dbReference type="ARBA" id="ARBA00007913"/>
    </source>
</evidence>
<comment type="similarity">
    <text evidence="1">Belongs to the DNA2/NAM7 helicase family.</text>
</comment>
<dbReference type="CDD" id="cd17934">
    <property type="entry name" value="DEXXQc_Upf1-like"/>
    <property type="match status" value="1"/>
</dbReference>
<organism evidence="9 10">
    <name type="scientific">Bacillus subtilis subsp. subtilis</name>
    <dbReference type="NCBI Taxonomy" id="135461"/>
    <lineage>
        <taxon>Bacteria</taxon>
        <taxon>Bacillati</taxon>
        <taxon>Bacillota</taxon>
        <taxon>Bacilli</taxon>
        <taxon>Bacillales</taxon>
        <taxon>Bacillaceae</taxon>
        <taxon>Bacillus</taxon>
    </lineage>
</organism>
<dbReference type="Proteomes" id="UP000031970">
    <property type="component" value="Unassembled WGS sequence"/>
</dbReference>
<dbReference type="GO" id="GO:0016787">
    <property type="term" value="F:hydrolase activity"/>
    <property type="evidence" value="ECO:0007669"/>
    <property type="project" value="UniProtKB-KW"/>
</dbReference>
<dbReference type="InterPro" id="IPR024402">
    <property type="entry name" value="DUF2726"/>
</dbReference>
<dbReference type="Pfam" id="PF13086">
    <property type="entry name" value="AAA_11"/>
    <property type="match status" value="1"/>
</dbReference>
<dbReference type="GO" id="GO:0004386">
    <property type="term" value="F:helicase activity"/>
    <property type="evidence" value="ECO:0007669"/>
    <property type="project" value="UniProtKB-KW"/>
</dbReference>
<dbReference type="SUPFAM" id="SSF52540">
    <property type="entry name" value="P-loop containing nucleoside triphosphate hydrolases"/>
    <property type="match status" value="1"/>
</dbReference>
<reference evidence="9 10" key="1">
    <citation type="submission" date="2014-11" db="EMBL/GenBank/DDBJ databases">
        <title>Draft Genome Sequences of Nine Bacillus subtilis Strains that Form Spores with High Heat-Resistance.</title>
        <authorList>
            <person name="Krawcyk A.O."/>
            <person name="Berendsen E.M."/>
            <person name="de Jong A."/>
            <person name="Holsappel S."/>
            <person name="Eijlander R.T."/>
            <person name="Wells-Bennik M."/>
            <person name="Kuipers O.P."/>
        </authorList>
    </citation>
    <scope>NUCLEOTIDE SEQUENCE [LARGE SCALE GENOMIC DNA]</scope>
    <source>
        <strain evidence="9 10">B4067</strain>
    </source>
</reference>
<keyword evidence="2" id="KW-0547">Nucleotide-binding</keyword>
<name>A0ABD3ZX82_BACIU</name>
<dbReference type="AlphaFoldDB" id="A0ABD3ZX82"/>
<evidence type="ECO:0000256" key="3">
    <source>
        <dbReference type="ARBA" id="ARBA00022801"/>
    </source>
</evidence>
<evidence type="ECO:0000256" key="4">
    <source>
        <dbReference type="ARBA" id="ARBA00022806"/>
    </source>
</evidence>
<evidence type="ECO:0000259" key="8">
    <source>
        <dbReference type="Pfam" id="PF13087"/>
    </source>
</evidence>
<dbReference type="CDD" id="cd18808">
    <property type="entry name" value="SF1_C_Upf1"/>
    <property type="match status" value="1"/>
</dbReference>
<keyword evidence="4" id="KW-0347">Helicase</keyword>
<sequence length="979" mass="114265">MAAVRLYGVVSLKDKIIFKNLFLEKKRFFSYLLHIRYFENTLLILYTITKNNNFDKSYFGGNNLTGVSIEVGNTTYSDQIKEWRLSKRDNAKITVHITLNSGMKISEELDRCIITPVRELVINKQERLVLKGNVKANIESVKIYGDKYAVLIFSGNDQKYIYKEKDIEKITLGNAKFKQLLDYFRHVAAVKDKTKNDIPPILEGEIQRMPLRIESALYAYFSKENRSYKDSETLLFPFGLNLSQIQAVQSAFSSQISVIEGPPGTGKTQTILNLITNIMMKGKNAAIVSSNNSAVANVREKMEKAGYDFLLASLGSQDNQKKFFEQLPELPQNIAEWKVENERESELLKSVLSDVESIKELLKLQNRQAVIKQQIKDLETEEKYYKQHFESLETMKPKLLPFYKFNNYKILNFMADEALNKQNRMNFFKKTKYLFYYGLYDFKQIGDSLNKEKMLSQLQYQFYKQKLTELNSELNKINQMLHAKNFDELSNRIENYSTLIFKNYIHNKQKTVKKENFEYKKYKDAKQFDRFINRYPIILSTAFSLMKSIPDGFLFDYLIIDEASQLELMPGILALGCAKNVIIVGDTKQLPHIPDKNISKGEMGIEPCFDYVENSLLHSVLKVYENKIPVTLLKEHYRCHPMIIKFCNEQYYDGNLIPLTKYDEEDDFSIILIKTVKGNHMRFQGGRHNVRELDSLEEATIRDKVFPRDFDDIGFIAPYRAQIKAANRYMREEIIKDTVHKFQGRECDGIIFSTVLDDKGGKKDIEFVDSATLINVAISRAKKRFVLVSAVDIFKRSNKEISELIRYMEYYTEASLYHESQVISVFDLLYKEFSEVLMQRENKLRESDSKYKSERIIASLLRDILKEETYKKIEFRREYRLKDLFNDTSHLNEEEQKFVKTVARFDFMLYYKMGNAPAGVIEVDGTAYHYSNDQKRRDELKDSILRKSGIPFIRLRTNESGEAEKIKGLLNSILGTNKL</sequence>